<dbReference type="PROSITE" id="PS00036">
    <property type="entry name" value="BZIP_BASIC"/>
    <property type="match status" value="1"/>
</dbReference>
<dbReference type="InterPro" id="IPR046347">
    <property type="entry name" value="bZIP_sf"/>
</dbReference>
<dbReference type="PANTHER" id="PTHR46324:SF7">
    <property type="entry name" value="BASIC LEUCINE-ZIPPER 75"/>
    <property type="match status" value="1"/>
</dbReference>
<feature type="compositionally biased region" description="Polar residues" evidence="6">
    <location>
        <begin position="23"/>
        <end position="44"/>
    </location>
</feature>
<dbReference type="PROSITE" id="PS50217">
    <property type="entry name" value="BZIP"/>
    <property type="match status" value="1"/>
</dbReference>
<dbReference type="Gene3D" id="1.20.5.170">
    <property type="match status" value="1"/>
</dbReference>
<comment type="caution">
    <text evidence="8">The sequence shown here is derived from an EMBL/GenBank/DDBJ whole genome shotgun (WGS) entry which is preliminary data.</text>
</comment>
<dbReference type="SMART" id="SM00338">
    <property type="entry name" value="BRLZ"/>
    <property type="match status" value="1"/>
</dbReference>
<evidence type="ECO:0000256" key="5">
    <source>
        <dbReference type="ARBA" id="ARBA00023242"/>
    </source>
</evidence>
<sequence length="161" mass="18771">MLAFDQTIPINYSVLEQESNFTFGSTPDSYDTSHDTTTAEQENPLTPEDSRRLRRMKSNRESARRSRMRKRIHLEELRIQLDQLQAQNHDLRTQLGSVLSRSSLVRQENKRLQIEALLFKKRLDEAQTLLLINRLHRVNNVPQNFQAFRRGQASALASLIV</sequence>
<dbReference type="GO" id="GO:0003677">
    <property type="term" value="F:DNA binding"/>
    <property type="evidence" value="ECO:0007669"/>
    <property type="project" value="UniProtKB-KW"/>
</dbReference>
<protein>
    <recommendedName>
        <fullName evidence="7">BZIP domain-containing protein</fullName>
    </recommendedName>
</protein>
<dbReference type="PANTHER" id="PTHR46324">
    <property type="entry name" value="BASIC LEUCINE ZIPPER 43-RELATED"/>
    <property type="match status" value="1"/>
</dbReference>
<proteinExistence type="predicted"/>
<dbReference type="InterPro" id="IPR044521">
    <property type="entry name" value="AtbZIP8/43"/>
</dbReference>
<evidence type="ECO:0000256" key="6">
    <source>
        <dbReference type="SAM" id="MobiDB-lite"/>
    </source>
</evidence>
<evidence type="ECO:0000256" key="3">
    <source>
        <dbReference type="ARBA" id="ARBA00023125"/>
    </source>
</evidence>
<evidence type="ECO:0000313" key="9">
    <source>
        <dbReference type="Proteomes" id="UP001210211"/>
    </source>
</evidence>
<gene>
    <name evidence="8" type="ORF">LUZ61_009809</name>
</gene>
<evidence type="ECO:0000256" key="4">
    <source>
        <dbReference type="ARBA" id="ARBA00023163"/>
    </source>
</evidence>
<dbReference type="GO" id="GO:0003700">
    <property type="term" value="F:DNA-binding transcription factor activity"/>
    <property type="evidence" value="ECO:0007669"/>
    <property type="project" value="InterPro"/>
</dbReference>
<keyword evidence="2" id="KW-0805">Transcription regulation</keyword>
<evidence type="ECO:0000313" key="8">
    <source>
        <dbReference type="EMBL" id="KAJ3706104.1"/>
    </source>
</evidence>
<reference evidence="8 9" key="1">
    <citation type="journal article" date="2022" name="Cell">
        <title>Repeat-based holocentromeres influence genome architecture and karyotype evolution.</title>
        <authorList>
            <person name="Hofstatter P.G."/>
            <person name="Thangavel G."/>
            <person name="Lux T."/>
            <person name="Neumann P."/>
            <person name="Vondrak T."/>
            <person name="Novak P."/>
            <person name="Zhang M."/>
            <person name="Costa L."/>
            <person name="Castellani M."/>
            <person name="Scott A."/>
            <person name="Toegelov H."/>
            <person name="Fuchs J."/>
            <person name="Mata-Sucre Y."/>
            <person name="Dias Y."/>
            <person name="Vanzela A.L.L."/>
            <person name="Huettel B."/>
            <person name="Almeida C.C.S."/>
            <person name="Simkova H."/>
            <person name="Souza G."/>
            <person name="Pedrosa-Harand A."/>
            <person name="Macas J."/>
            <person name="Mayer K.F.X."/>
            <person name="Houben A."/>
            <person name="Marques A."/>
        </authorList>
    </citation>
    <scope>NUCLEOTIDE SEQUENCE [LARGE SCALE GENOMIC DNA]</scope>
    <source>
        <strain evidence="8">RhyTen1mFocal</strain>
    </source>
</reference>
<accession>A0AAD6EYR9</accession>
<keyword evidence="9" id="KW-1185">Reference proteome</keyword>
<organism evidence="8 9">
    <name type="scientific">Rhynchospora tenuis</name>
    <dbReference type="NCBI Taxonomy" id="198213"/>
    <lineage>
        <taxon>Eukaryota</taxon>
        <taxon>Viridiplantae</taxon>
        <taxon>Streptophyta</taxon>
        <taxon>Embryophyta</taxon>
        <taxon>Tracheophyta</taxon>
        <taxon>Spermatophyta</taxon>
        <taxon>Magnoliopsida</taxon>
        <taxon>Liliopsida</taxon>
        <taxon>Poales</taxon>
        <taxon>Cyperaceae</taxon>
        <taxon>Cyperoideae</taxon>
        <taxon>Rhynchosporeae</taxon>
        <taxon>Rhynchospora</taxon>
    </lineage>
</organism>
<comment type="subcellular location">
    <subcellularLocation>
        <location evidence="1">Nucleus</location>
    </subcellularLocation>
</comment>
<dbReference type="FunFam" id="1.20.5.170:FF:000020">
    <property type="entry name" value="BZIP transcription factor"/>
    <property type="match status" value="1"/>
</dbReference>
<dbReference type="GO" id="GO:0005634">
    <property type="term" value="C:nucleus"/>
    <property type="evidence" value="ECO:0007669"/>
    <property type="project" value="UniProtKB-SubCell"/>
</dbReference>
<dbReference type="CDD" id="cd14702">
    <property type="entry name" value="bZIP_plant_GBF1"/>
    <property type="match status" value="1"/>
</dbReference>
<feature type="domain" description="BZIP" evidence="7">
    <location>
        <begin position="49"/>
        <end position="112"/>
    </location>
</feature>
<feature type="region of interest" description="Disordered" evidence="6">
    <location>
        <begin position="23"/>
        <end position="68"/>
    </location>
</feature>
<name>A0AAD6EYR9_9POAL</name>
<keyword evidence="3" id="KW-0238">DNA-binding</keyword>
<dbReference type="AlphaFoldDB" id="A0AAD6EYR9"/>
<evidence type="ECO:0000259" key="7">
    <source>
        <dbReference type="PROSITE" id="PS50217"/>
    </source>
</evidence>
<dbReference type="EMBL" id="JAMRDG010000001">
    <property type="protein sequence ID" value="KAJ3706104.1"/>
    <property type="molecule type" value="Genomic_DNA"/>
</dbReference>
<dbReference type="InterPro" id="IPR004827">
    <property type="entry name" value="bZIP"/>
</dbReference>
<keyword evidence="5" id="KW-0539">Nucleus</keyword>
<evidence type="ECO:0000256" key="1">
    <source>
        <dbReference type="ARBA" id="ARBA00004123"/>
    </source>
</evidence>
<keyword evidence="4" id="KW-0804">Transcription</keyword>
<evidence type="ECO:0000256" key="2">
    <source>
        <dbReference type="ARBA" id="ARBA00023015"/>
    </source>
</evidence>
<dbReference type="InterPro" id="IPR045314">
    <property type="entry name" value="bZIP_plant_GBF1"/>
</dbReference>
<dbReference type="Proteomes" id="UP001210211">
    <property type="component" value="Unassembled WGS sequence"/>
</dbReference>
<dbReference type="SUPFAM" id="SSF57959">
    <property type="entry name" value="Leucine zipper domain"/>
    <property type="match status" value="1"/>
</dbReference>
<dbReference type="Pfam" id="PF00170">
    <property type="entry name" value="bZIP_1"/>
    <property type="match status" value="1"/>
</dbReference>